<evidence type="ECO:0000313" key="2">
    <source>
        <dbReference type="EMBL" id="GER23645.1"/>
    </source>
</evidence>
<evidence type="ECO:0000256" key="1">
    <source>
        <dbReference type="SAM" id="MobiDB-lite"/>
    </source>
</evidence>
<dbReference type="Proteomes" id="UP000325307">
    <property type="component" value="Unassembled WGS sequence"/>
</dbReference>
<evidence type="ECO:0000313" key="3">
    <source>
        <dbReference type="Proteomes" id="UP000325307"/>
    </source>
</evidence>
<feature type="region of interest" description="Disordered" evidence="1">
    <location>
        <begin position="1"/>
        <end position="30"/>
    </location>
</feature>
<keyword evidence="3" id="KW-1185">Reference proteome</keyword>
<sequence>MQSSSRPGVDGPLWTDQADPEVGDAMTPGLQAQGCSGIPAGAGTSVPARMCRFGVAQVMDAG</sequence>
<organism evidence="2 3">
    <name type="scientific">Zafaria cholistanensis</name>
    <dbReference type="NCBI Taxonomy" id="1682741"/>
    <lineage>
        <taxon>Bacteria</taxon>
        <taxon>Bacillati</taxon>
        <taxon>Actinomycetota</taxon>
        <taxon>Actinomycetes</taxon>
        <taxon>Micrococcales</taxon>
        <taxon>Micrococcaceae</taxon>
        <taxon>Zafaria</taxon>
    </lineage>
</organism>
<reference evidence="2 3" key="1">
    <citation type="submission" date="2019-09" db="EMBL/GenBank/DDBJ databases">
        <title>Arthrobacter zafarii sp. nov., a moderately thermotolerant and halotolerant actinobacterium isolated from Cholistan desert soil of Pakistan.</title>
        <authorList>
            <person name="Amin A."/>
            <person name="Ahmed I."/>
            <person name="Khalid N."/>
            <person name="Schumann P."/>
            <person name="Busse H.J."/>
            <person name="Khan I.U."/>
            <person name="Li S."/>
            <person name="Li W.J."/>
        </authorList>
    </citation>
    <scope>NUCLEOTIDE SEQUENCE [LARGE SCALE GENOMIC DNA]</scope>
    <source>
        <strain evidence="2 3">NCCP-1664</strain>
    </source>
</reference>
<comment type="caution">
    <text evidence="2">The sequence shown here is derived from an EMBL/GenBank/DDBJ whole genome shotgun (WGS) entry which is preliminary data.</text>
</comment>
<accession>A0A5A7NS42</accession>
<name>A0A5A7NS42_9MICC</name>
<gene>
    <name evidence="2" type="ORF">NCCP1664_21400</name>
</gene>
<dbReference type="EMBL" id="BKDJ01000010">
    <property type="protein sequence ID" value="GER23645.1"/>
    <property type="molecule type" value="Genomic_DNA"/>
</dbReference>
<protein>
    <submittedName>
        <fullName evidence="2">Uncharacterized protein</fullName>
    </submittedName>
</protein>
<proteinExistence type="predicted"/>
<dbReference type="AlphaFoldDB" id="A0A5A7NS42"/>
<dbReference type="RefSeq" id="WP_149957234.1">
    <property type="nucleotide sequence ID" value="NZ_BKDJ01000010.1"/>
</dbReference>